<gene>
    <name evidence="1" type="ORF">BDV35DRAFT_334202</name>
</gene>
<sequence>MMNGKVFDRRDFTILPNYWQKIITFSREEHGPVATGGRERSFIQVIFVHPASFRETIRSTALGMSRLRL</sequence>
<organism evidence="1">
    <name type="scientific">Aspergillus flavus</name>
    <dbReference type="NCBI Taxonomy" id="5059"/>
    <lineage>
        <taxon>Eukaryota</taxon>
        <taxon>Fungi</taxon>
        <taxon>Dikarya</taxon>
        <taxon>Ascomycota</taxon>
        <taxon>Pezizomycotina</taxon>
        <taxon>Eurotiomycetes</taxon>
        <taxon>Eurotiomycetidae</taxon>
        <taxon>Eurotiales</taxon>
        <taxon>Aspergillaceae</taxon>
        <taxon>Aspergillus</taxon>
        <taxon>Aspergillus subgen. Circumdati</taxon>
    </lineage>
</organism>
<dbReference type="Proteomes" id="UP000325434">
    <property type="component" value="Unassembled WGS sequence"/>
</dbReference>
<dbReference type="AlphaFoldDB" id="A0A5N6HFH5"/>
<proteinExistence type="predicted"/>
<protein>
    <submittedName>
        <fullName evidence="1">Uncharacterized protein</fullName>
    </submittedName>
</protein>
<reference evidence="1" key="1">
    <citation type="submission" date="2019-04" db="EMBL/GenBank/DDBJ databases">
        <title>Friends and foes A comparative genomics study of 23 Aspergillus species from section Flavi.</title>
        <authorList>
            <consortium name="DOE Joint Genome Institute"/>
            <person name="Kjaerbolling I."/>
            <person name="Vesth T."/>
            <person name="Frisvad J.C."/>
            <person name="Nybo J.L."/>
            <person name="Theobald S."/>
            <person name="Kildgaard S."/>
            <person name="Isbrandt T."/>
            <person name="Kuo A."/>
            <person name="Sato A."/>
            <person name="Lyhne E.K."/>
            <person name="Kogle M.E."/>
            <person name="Wiebenga A."/>
            <person name="Kun R.S."/>
            <person name="Lubbers R.J."/>
            <person name="Makela M.R."/>
            <person name="Barry K."/>
            <person name="Chovatia M."/>
            <person name="Clum A."/>
            <person name="Daum C."/>
            <person name="Haridas S."/>
            <person name="He G."/>
            <person name="LaButti K."/>
            <person name="Lipzen A."/>
            <person name="Mondo S."/>
            <person name="Riley R."/>
            <person name="Salamov A."/>
            <person name="Simmons B.A."/>
            <person name="Magnuson J.K."/>
            <person name="Henrissat B."/>
            <person name="Mortensen U.H."/>
            <person name="Larsen T.O."/>
            <person name="Devries R.P."/>
            <person name="Grigoriev I.V."/>
            <person name="Machida M."/>
            <person name="Baker S.E."/>
            <person name="Andersen M.R."/>
        </authorList>
    </citation>
    <scope>NUCLEOTIDE SEQUENCE [LARGE SCALE GENOMIC DNA]</scope>
    <source>
        <strain evidence="1">CBS 121.62</strain>
    </source>
</reference>
<accession>A0A5N6HFH5</accession>
<dbReference type="EMBL" id="ML734552">
    <property type="protein sequence ID" value="KAB8253055.1"/>
    <property type="molecule type" value="Genomic_DNA"/>
</dbReference>
<evidence type="ECO:0000313" key="1">
    <source>
        <dbReference type="EMBL" id="KAB8253055.1"/>
    </source>
</evidence>
<dbReference type="VEuPathDB" id="FungiDB:F9C07_10329"/>
<name>A0A5N6HFH5_ASPFL</name>